<dbReference type="EMBL" id="JAACYA010000002">
    <property type="protein sequence ID" value="MBK3333110.1"/>
    <property type="molecule type" value="Genomic_DNA"/>
</dbReference>
<dbReference type="Pfam" id="PF09706">
    <property type="entry name" value="Cas_CXXC_CXXC"/>
    <property type="match status" value="1"/>
</dbReference>
<reference evidence="2 3" key="1">
    <citation type="journal article" date="2021" name="Syst. Appl. Microbiol.">
        <title>Persephonella atlantica sp. nov.: How to adapt to physico-chemical gradients in high temperature hydrothermal habitats.</title>
        <authorList>
            <person name="Francois D.X."/>
            <person name="Godfroy A."/>
            <person name="Mathien C."/>
            <person name="Aube J."/>
            <person name="Cathalot C."/>
            <person name="Lesongeur F."/>
            <person name="L'Haridon S."/>
            <person name="Philippon X."/>
            <person name="Roussel E.G."/>
        </authorList>
    </citation>
    <scope>NUCLEOTIDE SEQUENCE [LARGE SCALE GENOMIC DNA]</scope>
    <source>
        <strain evidence="2 3">MO1340</strain>
    </source>
</reference>
<dbReference type="InterPro" id="IPR010180">
    <property type="entry name" value="CRISPR-assoc_prot_CXXC-CXXC"/>
</dbReference>
<feature type="domain" description="CRISPR-associated protein CXXC-CXXC" evidence="1">
    <location>
        <begin position="221"/>
        <end position="282"/>
    </location>
</feature>
<organism evidence="2 3">
    <name type="scientific">Persephonella atlantica</name>
    <dbReference type="NCBI Taxonomy" id="2699429"/>
    <lineage>
        <taxon>Bacteria</taxon>
        <taxon>Pseudomonadati</taxon>
        <taxon>Aquificota</taxon>
        <taxon>Aquificia</taxon>
        <taxon>Aquificales</taxon>
        <taxon>Hydrogenothermaceae</taxon>
        <taxon>Persephonella</taxon>
    </lineage>
</organism>
<sequence length="568" mass="67632">MKEKIYLNDWLYNAGIVGFLKINSHLWEVKDEKIISKDENLLKISDNYIDFDRKIFDGFAKRFFDYAFNQYGRYENLIKLFEEYIEDLKFLDFEENYENLKNKYFKNQDTDFEKLQKQLPLEIFDRFKKILQGFTLLKKKLEKIPSKNEIKKDKNLLIKLLERAVQIMEKDREEFWESDVQIYLRKIYGQKSFLNRAVNKDRFEKFFNEFEKPLKDKTTKKDKKYLCISCMERPAKKNTIFDTGLSKFYGLNPDAINFVWNFNSKLPLCEICEIIYFSYFAGLTPLNKNGKTVFYFVNSDSSVEELLRQNLLFEKLLNQDTSENLLLNFFTQLILETEHRHAIYTLQNISVLELDLTNEMMPKVYSFNLSKSKAKFLKDEKNKELLQRLSRIYYKIKDEKFSVLPETVEKIINNSLDYNYLNKLTRIYLSNENKSKQYETNVRTYHLQSLNVITSKFLSKIIGGKDMPVSEKELWHIYNRGLELSQELRKKNAENKIQSISYKLLNALRVGNTNQFMDVLVRTYMAYGQEIPSSFVKAVSDKEAFYSLGYSFLNGLLGKENKEGENNE</sequence>
<dbReference type="RefSeq" id="WP_200674532.1">
    <property type="nucleotide sequence ID" value="NZ_JAACYA010000002.1"/>
</dbReference>
<evidence type="ECO:0000313" key="2">
    <source>
        <dbReference type="EMBL" id="MBK3333110.1"/>
    </source>
</evidence>
<dbReference type="NCBIfam" id="TIGR01908">
    <property type="entry name" value="cas_CXXC_CXXC"/>
    <property type="match status" value="1"/>
</dbReference>
<proteinExistence type="predicted"/>
<keyword evidence="3" id="KW-1185">Reference proteome</keyword>
<comment type="caution">
    <text evidence="2">The sequence shown here is derived from an EMBL/GenBank/DDBJ whole genome shotgun (WGS) entry which is preliminary data.</text>
</comment>
<evidence type="ECO:0000259" key="1">
    <source>
        <dbReference type="Pfam" id="PF09706"/>
    </source>
</evidence>
<gene>
    <name evidence="2" type="primary">cas8a1</name>
    <name evidence="2" type="ORF">GWK41_08510</name>
</gene>
<dbReference type="InterPro" id="IPR019121">
    <property type="entry name" value="CRISPR-assoc_CXXC-CXXC_dom"/>
</dbReference>
<accession>A0ABS1GJP8</accession>
<protein>
    <submittedName>
        <fullName evidence="2">Type I-B CRISPR-associated protein Cas8b1/Cst1</fullName>
    </submittedName>
</protein>
<dbReference type="Proteomes" id="UP000772812">
    <property type="component" value="Unassembled WGS sequence"/>
</dbReference>
<name>A0ABS1GJP8_9AQUI</name>
<evidence type="ECO:0000313" key="3">
    <source>
        <dbReference type="Proteomes" id="UP000772812"/>
    </source>
</evidence>